<evidence type="ECO:0008006" key="3">
    <source>
        <dbReference type="Google" id="ProtNLM"/>
    </source>
</evidence>
<evidence type="ECO:0000313" key="1">
    <source>
        <dbReference type="EMBL" id="MDT0620900.1"/>
    </source>
</evidence>
<dbReference type="RefSeq" id="WP_311387145.1">
    <property type="nucleotide sequence ID" value="NZ_JAVRHU010000001.1"/>
</dbReference>
<reference evidence="1 2" key="1">
    <citation type="submission" date="2023-09" db="EMBL/GenBank/DDBJ databases">
        <authorList>
            <person name="Rey-Velasco X."/>
        </authorList>
    </citation>
    <scope>NUCLEOTIDE SEQUENCE [LARGE SCALE GENOMIC DNA]</scope>
    <source>
        <strain evidence="1 2">P007</strain>
    </source>
</reference>
<sequence>MQKFLFLLMVVFLTSCELFQSKAVRTENKVQEDLLAIDWNDVDSYPLFDTCDENAPKSTQRSCFQENMFNYFSSAFSDAQFEVDTDINETLHVDFKIDEHGFITILEIEENVKINELLPGFNAEISSRLNDLTTVAPALKQGNPVSMKFRLPLVLNTTN</sequence>
<proteinExistence type="predicted"/>
<organism evidence="1 2">
    <name type="scientific">Croceitalea vernalis</name>
    <dbReference type="NCBI Taxonomy" id="3075599"/>
    <lineage>
        <taxon>Bacteria</taxon>
        <taxon>Pseudomonadati</taxon>
        <taxon>Bacteroidota</taxon>
        <taxon>Flavobacteriia</taxon>
        <taxon>Flavobacteriales</taxon>
        <taxon>Flavobacteriaceae</taxon>
        <taxon>Croceitalea</taxon>
    </lineage>
</organism>
<accession>A0ABU3BFF2</accession>
<dbReference type="PROSITE" id="PS51257">
    <property type="entry name" value="PROKAR_LIPOPROTEIN"/>
    <property type="match status" value="1"/>
</dbReference>
<comment type="caution">
    <text evidence="1">The sequence shown here is derived from an EMBL/GenBank/DDBJ whole genome shotgun (WGS) entry which is preliminary data.</text>
</comment>
<gene>
    <name evidence="1" type="ORF">RM520_04640</name>
</gene>
<protein>
    <recommendedName>
        <fullName evidence="3">TonB C-terminal domain-containing protein</fullName>
    </recommendedName>
</protein>
<dbReference type="EMBL" id="JAVRHU010000001">
    <property type="protein sequence ID" value="MDT0620900.1"/>
    <property type="molecule type" value="Genomic_DNA"/>
</dbReference>
<dbReference type="Proteomes" id="UP001250662">
    <property type="component" value="Unassembled WGS sequence"/>
</dbReference>
<evidence type="ECO:0000313" key="2">
    <source>
        <dbReference type="Proteomes" id="UP001250662"/>
    </source>
</evidence>
<name>A0ABU3BFF2_9FLAO</name>
<keyword evidence="2" id="KW-1185">Reference proteome</keyword>